<keyword evidence="5" id="KW-0460">Magnesium</keyword>
<dbReference type="Pfam" id="PF04715">
    <property type="entry name" value="Anth_synt_I_N"/>
    <property type="match status" value="1"/>
</dbReference>
<feature type="domain" description="Chorismate-utilising enzyme C-terminal" evidence="9">
    <location>
        <begin position="228"/>
        <end position="480"/>
    </location>
</feature>
<dbReference type="InterPro" id="IPR015890">
    <property type="entry name" value="Chorismate_C"/>
</dbReference>
<dbReference type="Proteomes" id="UP000553035">
    <property type="component" value="Unassembled WGS sequence"/>
</dbReference>
<keyword evidence="4" id="KW-0479">Metal-binding</keyword>
<evidence type="ECO:0000259" key="10">
    <source>
        <dbReference type="Pfam" id="PF04715"/>
    </source>
</evidence>
<dbReference type="EMBL" id="JACCAT010000001">
    <property type="protein sequence ID" value="NYH12215.1"/>
    <property type="molecule type" value="Genomic_DNA"/>
</dbReference>
<dbReference type="PANTHER" id="PTHR11236">
    <property type="entry name" value="AMINOBENZOATE/ANTHRANILATE SYNTHASE"/>
    <property type="match status" value="1"/>
</dbReference>
<evidence type="ECO:0000259" key="9">
    <source>
        <dbReference type="Pfam" id="PF00425"/>
    </source>
</evidence>
<evidence type="ECO:0000256" key="1">
    <source>
        <dbReference type="ARBA" id="ARBA00001946"/>
    </source>
</evidence>
<accession>A0A7Z0AX91</accession>
<dbReference type="InterPro" id="IPR019999">
    <property type="entry name" value="Anth_synth_I-like"/>
</dbReference>
<dbReference type="PANTHER" id="PTHR11236:SF48">
    <property type="entry name" value="ISOCHORISMATE SYNTHASE MENF"/>
    <property type="match status" value="1"/>
</dbReference>
<organism evidence="11 12">
    <name type="scientific">Pseudomonas moraviensis</name>
    <dbReference type="NCBI Taxonomy" id="321662"/>
    <lineage>
        <taxon>Bacteria</taxon>
        <taxon>Pseudomonadati</taxon>
        <taxon>Pseudomonadota</taxon>
        <taxon>Gammaproteobacteria</taxon>
        <taxon>Pseudomonadales</taxon>
        <taxon>Pseudomonadaceae</taxon>
        <taxon>Pseudomonas</taxon>
    </lineage>
</organism>
<comment type="catalytic activity">
    <reaction evidence="8">
        <text>chorismate + L-glutamine = anthranilate + pyruvate + L-glutamate + H(+)</text>
        <dbReference type="Rhea" id="RHEA:21732"/>
        <dbReference type="ChEBI" id="CHEBI:15361"/>
        <dbReference type="ChEBI" id="CHEBI:15378"/>
        <dbReference type="ChEBI" id="CHEBI:16567"/>
        <dbReference type="ChEBI" id="CHEBI:29748"/>
        <dbReference type="ChEBI" id="CHEBI:29985"/>
        <dbReference type="ChEBI" id="CHEBI:58359"/>
        <dbReference type="EC" id="4.1.3.27"/>
    </reaction>
</comment>
<comment type="cofactor">
    <cofactor evidence="1">
        <name>Mg(2+)</name>
        <dbReference type="ChEBI" id="CHEBI:18420"/>
    </cofactor>
</comment>
<dbReference type="AlphaFoldDB" id="A0A7Z0AX91"/>
<dbReference type="InterPro" id="IPR006805">
    <property type="entry name" value="Anth_synth_I_N"/>
</dbReference>
<evidence type="ECO:0000313" key="11">
    <source>
        <dbReference type="EMBL" id="NYH12215.1"/>
    </source>
</evidence>
<dbReference type="PRINTS" id="PR00095">
    <property type="entry name" value="ANTSNTHASEI"/>
</dbReference>
<evidence type="ECO:0000256" key="7">
    <source>
        <dbReference type="ARBA" id="ARBA00025634"/>
    </source>
</evidence>
<evidence type="ECO:0000256" key="5">
    <source>
        <dbReference type="ARBA" id="ARBA00022842"/>
    </source>
</evidence>
<proteinExistence type="predicted"/>
<reference evidence="11 12" key="1">
    <citation type="submission" date="2020-07" db="EMBL/GenBank/DDBJ databases">
        <title>Exploring microbial biodiversity for novel pathways involved in the catabolism of aromatic compounds derived from lignin.</title>
        <authorList>
            <person name="Elkins J."/>
        </authorList>
    </citation>
    <scope>NUCLEOTIDE SEQUENCE [LARGE SCALE GENOMIC DNA]</scope>
    <source>
        <strain evidence="11 12">VanB</strain>
    </source>
</reference>
<dbReference type="Pfam" id="PF00425">
    <property type="entry name" value="Chorismate_bind"/>
    <property type="match status" value="1"/>
</dbReference>
<comment type="function">
    <text evidence="7">Part of a heterotetrameric complex that catalyzes the two-step biosynthesis of anthranilate, an intermediate in the biosynthesis of L-tryptophan. In the first step, the glutamine-binding beta subunit (TrpG) of anthranilate synthase (AS) provides the glutamine amidotransferase activity which generates ammonia as a substrate that, along with chorismate, is used in the second step, catalyzed by the large alpha subunit of AS (TrpE) to produce anthranilate. In the absence of TrpG, TrpE can synthesize anthranilate directly from chorismate and high concentrations of ammonia.</text>
</comment>
<name>A0A7Z0AX91_9PSED</name>
<dbReference type="SUPFAM" id="SSF56322">
    <property type="entry name" value="ADC synthase"/>
    <property type="match status" value="1"/>
</dbReference>
<comment type="caution">
    <text evidence="11">The sequence shown here is derived from an EMBL/GenBank/DDBJ whole genome shotgun (WGS) entry which is preliminary data.</text>
</comment>
<sequence length="507" mass="56311">MLSLEDFFAYGEAGYSHVPIWQSLPLPPGVEAISLYEALANCGQDYLFETGHYQEGVFEQTYSVIGLPCSQRIELDEGVLRLYRDGELSIRTECGDPLAELARVQKDFRIPHCPGLPPFSGGFFGYFGFETTRLIESRLRRVPRKPSGFELPDVLQLISTDLIVLDHRKRLAFCIVHECPKALGDYQNGLDRLNRMVAHLRPLLVAPAPRVQLTEVTPLGAQSAFPQPAFVEAVARIKDYIAAGDVMQVVLSQRMSLPFEEDAVALYRSLYDLCDTPYRYLLNLSDCQVVGASPEMLFRQEAQTVTTRPMAGTRRRGNAVAEDHRLKEELLADPKEIAEHMMLVDLSRNDLGRLASVGSVHVTQLLNVELFSHVMHIVSTVTGQIPDHVSGLELLKSIFPAGTLSGASKVRALEIIAELEPHSRGVYGGAIGYLDWNGRADLAIAIRTALLHDARLYVQAGAGVVQDSVAEREWQETMEKSQLIRVAAGRCEALAQHQEVAYAFNDR</sequence>
<evidence type="ECO:0000256" key="8">
    <source>
        <dbReference type="ARBA" id="ARBA00047683"/>
    </source>
</evidence>
<evidence type="ECO:0000256" key="3">
    <source>
        <dbReference type="ARBA" id="ARBA00020653"/>
    </source>
</evidence>
<evidence type="ECO:0000256" key="6">
    <source>
        <dbReference type="ARBA" id="ARBA00023239"/>
    </source>
</evidence>
<gene>
    <name evidence="11" type="ORF">GGI52_005258</name>
</gene>
<dbReference type="Gene3D" id="3.60.120.10">
    <property type="entry name" value="Anthranilate synthase"/>
    <property type="match status" value="1"/>
</dbReference>
<dbReference type="GO" id="GO:0004049">
    <property type="term" value="F:anthranilate synthase activity"/>
    <property type="evidence" value="ECO:0007669"/>
    <property type="project" value="UniProtKB-EC"/>
</dbReference>
<dbReference type="RefSeq" id="WP_179695237.1">
    <property type="nucleotide sequence ID" value="NZ_JACCAT010000001.1"/>
</dbReference>
<dbReference type="GO" id="GO:0000162">
    <property type="term" value="P:L-tryptophan biosynthetic process"/>
    <property type="evidence" value="ECO:0007669"/>
    <property type="project" value="TreeGrafter"/>
</dbReference>
<protein>
    <recommendedName>
        <fullName evidence="3">Anthranilate synthase component 1</fullName>
    </recommendedName>
</protein>
<evidence type="ECO:0000256" key="2">
    <source>
        <dbReference type="ARBA" id="ARBA00011575"/>
    </source>
</evidence>
<comment type="subunit">
    <text evidence="2">Heterotetramer consisting of two non-identical subunits: a beta subunit (TrpG) and a large alpha subunit (TrpE).</text>
</comment>
<keyword evidence="6 11" id="KW-0456">Lyase</keyword>
<dbReference type="InterPro" id="IPR005801">
    <property type="entry name" value="ADC_synthase"/>
</dbReference>
<evidence type="ECO:0000313" key="12">
    <source>
        <dbReference type="Proteomes" id="UP000553035"/>
    </source>
</evidence>
<evidence type="ECO:0000256" key="4">
    <source>
        <dbReference type="ARBA" id="ARBA00022723"/>
    </source>
</evidence>
<dbReference type="GO" id="GO:0046872">
    <property type="term" value="F:metal ion binding"/>
    <property type="evidence" value="ECO:0007669"/>
    <property type="project" value="UniProtKB-KW"/>
</dbReference>
<feature type="domain" description="Anthranilate synthase component I N-terminal" evidence="10">
    <location>
        <begin position="30"/>
        <end position="170"/>
    </location>
</feature>